<feature type="transmembrane region" description="Helical" evidence="4">
    <location>
        <begin position="82"/>
        <end position="99"/>
    </location>
</feature>
<dbReference type="GO" id="GO:0022857">
    <property type="term" value="F:transmembrane transporter activity"/>
    <property type="evidence" value="ECO:0007669"/>
    <property type="project" value="InterPro"/>
</dbReference>
<dbReference type="InterPro" id="IPR011701">
    <property type="entry name" value="MFS"/>
</dbReference>
<evidence type="ECO:0000256" key="3">
    <source>
        <dbReference type="ARBA" id="ARBA00023136"/>
    </source>
</evidence>
<feature type="transmembrane region" description="Helical" evidence="4">
    <location>
        <begin position="301"/>
        <end position="318"/>
    </location>
</feature>
<evidence type="ECO:0000256" key="1">
    <source>
        <dbReference type="ARBA" id="ARBA00022692"/>
    </source>
</evidence>
<dbReference type="Pfam" id="PF07690">
    <property type="entry name" value="MFS_1"/>
    <property type="match status" value="1"/>
</dbReference>
<evidence type="ECO:0000256" key="4">
    <source>
        <dbReference type="SAM" id="Phobius"/>
    </source>
</evidence>
<evidence type="ECO:0000313" key="7">
    <source>
        <dbReference type="Proteomes" id="UP000515317"/>
    </source>
</evidence>
<protein>
    <submittedName>
        <fullName evidence="6">Membrane protein</fullName>
    </submittedName>
</protein>
<dbReference type="Proteomes" id="UP000515317">
    <property type="component" value="Chromosome"/>
</dbReference>
<dbReference type="PROSITE" id="PS50850">
    <property type="entry name" value="MFS"/>
    <property type="match status" value="1"/>
</dbReference>
<evidence type="ECO:0000313" key="6">
    <source>
        <dbReference type="EMBL" id="BCJ89389.1"/>
    </source>
</evidence>
<feature type="transmembrane region" description="Helical" evidence="4">
    <location>
        <begin position="166"/>
        <end position="190"/>
    </location>
</feature>
<dbReference type="CDD" id="cd17355">
    <property type="entry name" value="MFS_YcxA_like"/>
    <property type="match status" value="1"/>
</dbReference>
<dbReference type="PANTHER" id="PTHR11360">
    <property type="entry name" value="MONOCARBOXYLATE TRANSPORTER"/>
    <property type="match status" value="1"/>
</dbReference>
<dbReference type="Gene3D" id="1.20.1250.20">
    <property type="entry name" value="MFS general substrate transporter like domains"/>
    <property type="match status" value="2"/>
</dbReference>
<keyword evidence="2 4" id="KW-1133">Transmembrane helix</keyword>
<gene>
    <name evidence="6" type="ORF">IZ6_01240</name>
</gene>
<evidence type="ECO:0000259" key="5">
    <source>
        <dbReference type="PROSITE" id="PS50850"/>
    </source>
</evidence>
<feature type="transmembrane region" description="Helical" evidence="4">
    <location>
        <begin position="234"/>
        <end position="259"/>
    </location>
</feature>
<dbReference type="InterPro" id="IPR050327">
    <property type="entry name" value="Proton-linked_MCT"/>
</dbReference>
<feature type="transmembrane region" description="Helical" evidence="4">
    <location>
        <begin position="12"/>
        <end position="29"/>
    </location>
</feature>
<dbReference type="KEGG" id="tso:IZ6_01240"/>
<feature type="transmembrane region" description="Helical" evidence="4">
    <location>
        <begin position="49"/>
        <end position="70"/>
    </location>
</feature>
<accession>A0A6S6QKG6</accession>
<organism evidence="6 7">
    <name type="scientific">Terrihabitans soli</name>
    <dbReference type="NCBI Taxonomy" id="708113"/>
    <lineage>
        <taxon>Bacteria</taxon>
        <taxon>Pseudomonadati</taxon>
        <taxon>Pseudomonadota</taxon>
        <taxon>Alphaproteobacteria</taxon>
        <taxon>Hyphomicrobiales</taxon>
        <taxon>Terrihabitans</taxon>
    </lineage>
</organism>
<keyword evidence="3 4" id="KW-0472">Membrane</keyword>
<reference evidence="6 7" key="1">
    <citation type="submission" date="2020-08" db="EMBL/GenBank/DDBJ databases">
        <title>Genome sequence of Rhizobiales bacterium strain IZ6.</title>
        <authorList>
            <person name="Nakai R."/>
            <person name="Naganuma T."/>
        </authorList>
    </citation>
    <scope>NUCLEOTIDE SEQUENCE [LARGE SCALE GENOMIC DNA]</scope>
    <source>
        <strain evidence="6 7">IZ6</strain>
    </source>
</reference>
<feature type="transmembrane region" description="Helical" evidence="4">
    <location>
        <begin position="105"/>
        <end position="127"/>
    </location>
</feature>
<feature type="transmembrane region" description="Helical" evidence="4">
    <location>
        <begin position="324"/>
        <end position="345"/>
    </location>
</feature>
<feature type="transmembrane region" description="Helical" evidence="4">
    <location>
        <begin position="139"/>
        <end position="160"/>
    </location>
</feature>
<keyword evidence="7" id="KW-1185">Reference proteome</keyword>
<dbReference type="InterPro" id="IPR020846">
    <property type="entry name" value="MFS_dom"/>
</dbReference>
<evidence type="ECO:0000256" key="2">
    <source>
        <dbReference type="ARBA" id="ARBA00022989"/>
    </source>
</evidence>
<dbReference type="PANTHER" id="PTHR11360:SF290">
    <property type="entry name" value="MONOCARBOXYLATE MFS PERMEASE"/>
    <property type="match status" value="1"/>
</dbReference>
<feature type="transmembrane region" description="Helical" evidence="4">
    <location>
        <begin position="271"/>
        <end position="292"/>
    </location>
</feature>
<feature type="domain" description="Major facilitator superfamily (MFS) profile" evidence="5">
    <location>
        <begin position="14"/>
        <end position="415"/>
    </location>
</feature>
<dbReference type="InterPro" id="IPR036259">
    <property type="entry name" value="MFS_trans_sf"/>
</dbReference>
<feature type="transmembrane region" description="Helical" evidence="4">
    <location>
        <begin position="357"/>
        <end position="378"/>
    </location>
</feature>
<keyword evidence="1 4" id="KW-0812">Transmembrane</keyword>
<dbReference type="EMBL" id="AP023361">
    <property type="protein sequence ID" value="BCJ89389.1"/>
    <property type="molecule type" value="Genomic_DNA"/>
</dbReference>
<name>A0A6S6QKG6_9HYPH</name>
<feature type="transmembrane region" description="Helical" evidence="4">
    <location>
        <begin position="390"/>
        <end position="410"/>
    </location>
</feature>
<dbReference type="SUPFAM" id="SSF103473">
    <property type="entry name" value="MFS general substrate transporter"/>
    <property type="match status" value="1"/>
</dbReference>
<dbReference type="AlphaFoldDB" id="A0A6S6QKG6"/>
<proteinExistence type="predicted"/>
<sequence>MLLARRLGQNYAFVVVAAIFATLLVSAGSRGAPGVLILPLEEAFGWSRAAISFAAAVGIFLYGLVGPFAVALMDRFGIRRTLIGALILLSAAMAATSLVREAWQLALTIGAMAGLASGCMAVTLGAFVVNRWFAAHRGLAMGVLTSATATGTLIFVPGMAALSQNFGWQSVVFAVALAAAALIPLIYVFVPERPVSVGLRRYGADEADVEPQRPAEGPLQTAIGALMRAVKTRVFWYLFATFFICGFTTNGLVGTHLIALCGDNGIPEVQAAGLLAMMGVFDLIGTTLSGWLTDRYDPRKLLFVYYGFRGLSLIYLPFSDFSFYQLSIFAVFYGLDWIATVPPTLRLTNEAFGDRSGPIVFGWIVAGHQLGAASAAFFAGTMRSVQGDYLMAFVIAGATGIAAAVIALFIRPQRAAVAA</sequence>